<comment type="caution">
    <text evidence="2">The sequence shown here is derived from an EMBL/GenBank/DDBJ whole genome shotgun (WGS) entry which is preliminary data.</text>
</comment>
<dbReference type="InParanoid" id="A0A2N3MXK2"/>
<dbReference type="InterPro" id="IPR006674">
    <property type="entry name" value="HD_domain"/>
</dbReference>
<dbReference type="Pfam" id="PF01966">
    <property type="entry name" value="HD"/>
    <property type="match status" value="1"/>
</dbReference>
<dbReference type="SUPFAM" id="SSF109604">
    <property type="entry name" value="HD-domain/PDEase-like"/>
    <property type="match status" value="1"/>
</dbReference>
<gene>
    <name evidence="2" type="ORF">jhhlp_008267</name>
</gene>
<evidence type="ECO:0000313" key="3">
    <source>
        <dbReference type="Proteomes" id="UP000233524"/>
    </source>
</evidence>
<dbReference type="PANTHER" id="PTHR35569:SF1">
    <property type="entry name" value="CYANAMIDE HYDRATASE DDI2-RELATED"/>
    <property type="match status" value="1"/>
</dbReference>
<name>A0A2N3MXK2_9PEZI</name>
<reference evidence="2 3" key="1">
    <citation type="journal article" date="2017" name="G3 (Bethesda)">
        <title>First Draft Genome Sequence of the Pathogenic Fungus Lomentospora prolificans (Formerly Scedosporium prolificans).</title>
        <authorList>
            <person name="Luo R."/>
            <person name="Zimin A."/>
            <person name="Workman R."/>
            <person name="Fan Y."/>
            <person name="Pertea G."/>
            <person name="Grossman N."/>
            <person name="Wear M.P."/>
            <person name="Jia B."/>
            <person name="Miller H."/>
            <person name="Casadevall A."/>
            <person name="Timp W."/>
            <person name="Zhang S.X."/>
            <person name="Salzberg S.L."/>
        </authorList>
    </citation>
    <scope>NUCLEOTIDE SEQUENCE [LARGE SCALE GENOMIC DNA]</scope>
    <source>
        <strain evidence="2 3">JHH-5317</strain>
    </source>
</reference>
<dbReference type="PANTHER" id="PTHR35569">
    <property type="entry name" value="CYANAMIDE HYDRATASE DDI2-RELATED"/>
    <property type="match status" value="1"/>
</dbReference>
<proteinExistence type="predicted"/>
<dbReference type="OrthoDB" id="2378324at2759"/>
<dbReference type="Gene3D" id="1.10.3210.10">
    <property type="entry name" value="Hypothetical protein af1432"/>
    <property type="match status" value="1"/>
</dbReference>
<accession>A0A2N3MXK2</accession>
<dbReference type="CDD" id="cd00077">
    <property type="entry name" value="HDc"/>
    <property type="match status" value="1"/>
</dbReference>
<protein>
    <recommendedName>
        <fullName evidence="1">HD domain-containing protein</fullName>
    </recommendedName>
</protein>
<organism evidence="2 3">
    <name type="scientific">Lomentospora prolificans</name>
    <dbReference type="NCBI Taxonomy" id="41688"/>
    <lineage>
        <taxon>Eukaryota</taxon>
        <taxon>Fungi</taxon>
        <taxon>Dikarya</taxon>
        <taxon>Ascomycota</taxon>
        <taxon>Pezizomycotina</taxon>
        <taxon>Sordariomycetes</taxon>
        <taxon>Hypocreomycetidae</taxon>
        <taxon>Microascales</taxon>
        <taxon>Microascaceae</taxon>
        <taxon>Lomentospora</taxon>
    </lineage>
</organism>
<dbReference type="VEuPathDB" id="FungiDB:jhhlp_008267"/>
<feature type="domain" description="HD" evidence="1">
    <location>
        <begin position="39"/>
        <end position="150"/>
    </location>
</feature>
<sequence length="251" mass="27729">MASRESPPDIPELDLKFPDSPLALEAFAFSREHAPAFVHNHTVRTAYWALIFAKKLPEFTKAAIDLEVLVVSAILHDMGWARSKHLLSQDKRFEVDGANIARDLIRRHAPDWDANRVQRAWDAIAFHTSSSLARYGAPEVALVNLAVLADFAGPNFKGAPVTLQEYRALTAVFPREGFTSEGLKGVLCGICRDKPSTTYDNWVGSFGLEFGLDGNGGGKEEYAKAWREVQAAAKLVPWLDALSPPKRDKAE</sequence>
<evidence type="ECO:0000313" key="2">
    <source>
        <dbReference type="EMBL" id="PKS04902.1"/>
    </source>
</evidence>
<dbReference type="AlphaFoldDB" id="A0A2N3MXK2"/>
<dbReference type="InterPro" id="IPR003607">
    <property type="entry name" value="HD/PDEase_dom"/>
</dbReference>
<dbReference type="EMBL" id="NLAX01001623">
    <property type="protein sequence ID" value="PKS04902.1"/>
    <property type="molecule type" value="Genomic_DNA"/>
</dbReference>
<keyword evidence="3" id="KW-1185">Reference proteome</keyword>
<dbReference type="Proteomes" id="UP000233524">
    <property type="component" value="Unassembled WGS sequence"/>
</dbReference>
<evidence type="ECO:0000259" key="1">
    <source>
        <dbReference type="Pfam" id="PF01966"/>
    </source>
</evidence>
<dbReference type="STRING" id="41688.A0A2N3MXK2"/>